<proteinExistence type="predicted"/>
<organism evidence="2">
    <name type="scientific">Aphanomyces invadans</name>
    <dbReference type="NCBI Taxonomy" id="157072"/>
    <lineage>
        <taxon>Eukaryota</taxon>
        <taxon>Sar</taxon>
        <taxon>Stramenopiles</taxon>
        <taxon>Oomycota</taxon>
        <taxon>Saprolegniomycetes</taxon>
        <taxon>Saprolegniales</taxon>
        <taxon>Verrucalvaceae</taxon>
        <taxon>Aphanomyces</taxon>
    </lineage>
</organism>
<sequence>MDVAATVSERYPGLDPGPLPTLSESVEADLHHLETERLKRDLAAMVAMDATIARSIASNMMTGVASAETTAGAIKLQSWWRQRVAQAKLATLMLEKFEADEARQRLREQRLVEDTLQLLDRLALQNHLANEAYLTKCRRNHQNRVAYSIQCLYRRHSAKKRPTTAATTILPSSYDATLFRPESS</sequence>
<evidence type="ECO:0000256" key="1">
    <source>
        <dbReference type="SAM" id="MobiDB-lite"/>
    </source>
</evidence>
<protein>
    <submittedName>
        <fullName evidence="2">Uncharacterized protein</fullName>
    </submittedName>
</protein>
<reference evidence="2" key="1">
    <citation type="submission" date="2013-12" db="EMBL/GenBank/DDBJ databases">
        <title>The Genome Sequence of Aphanomyces invadans NJM9701.</title>
        <authorList>
            <consortium name="The Broad Institute Genomics Platform"/>
            <person name="Russ C."/>
            <person name="Tyler B."/>
            <person name="van West P."/>
            <person name="Dieguez-Uribeondo J."/>
            <person name="Young S.K."/>
            <person name="Zeng Q."/>
            <person name="Gargeya S."/>
            <person name="Fitzgerald M."/>
            <person name="Abouelleil A."/>
            <person name="Alvarado L."/>
            <person name="Chapman S.B."/>
            <person name="Gainer-Dewar J."/>
            <person name="Goldberg J."/>
            <person name="Griggs A."/>
            <person name="Gujja S."/>
            <person name="Hansen M."/>
            <person name="Howarth C."/>
            <person name="Imamovic A."/>
            <person name="Ireland A."/>
            <person name="Larimer J."/>
            <person name="McCowan C."/>
            <person name="Murphy C."/>
            <person name="Pearson M."/>
            <person name="Poon T.W."/>
            <person name="Priest M."/>
            <person name="Roberts A."/>
            <person name="Saif S."/>
            <person name="Shea T."/>
            <person name="Sykes S."/>
            <person name="Wortman J."/>
            <person name="Nusbaum C."/>
            <person name="Birren B."/>
        </authorList>
    </citation>
    <scope>NUCLEOTIDE SEQUENCE [LARGE SCALE GENOMIC DNA]</scope>
    <source>
        <strain evidence="2">NJM9701</strain>
    </source>
</reference>
<gene>
    <name evidence="2" type="ORF">H310_01872</name>
</gene>
<name>A0A024UNA4_9STRA</name>
<dbReference type="AlphaFoldDB" id="A0A024UNA4"/>
<dbReference type="GeneID" id="20078922"/>
<dbReference type="VEuPathDB" id="FungiDB:H310_01872"/>
<evidence type="ECO:0000313" key="2">
    <source>
        <dbReference type="EMBL" id="ETW07332.1"/>
    </source>
</evidence>
<accession>A0A024UNA4</accession>
<dbReference type="RefSeq" id="XP_008863425.1">
    <property type="nucleotide sequence ID" value="XM_008865203.1"/>
</dbReference>
<dbReference type="OrthoDB" id="71237at2759"/>
<dbReference type="EMBL" id="KI913954">
    <property type="protein sequence ID" value="ETW07332.1"/>
    <property type="molecule type" value="Genomic_DNA"/>
</dbReference>
<feature type="region of interest" description="Disordered" evidence="1">
    <location>
        <begin position="1"/>
        <end position="20"/>
    </location>
</feature>